<sequence>MRVLRLRWGFSREGRQNTKHPVHRNTPSLVDVVLIHGLLGNVFVTWRQRDESSSAPLGIFSVQPQGAYEKFHRPISRPVIPPTLLDDITNEYMEMMEHLRSEMWKQVGADMEFVFSDCPVAATPGSMGPFSCPGSDSSVQRMVKGDDSYTQCWPQDWLASDVKGLRVLGVNYETSLSHWLPHCPQTDPSKRKLEDRSEQILDQLLKCGVGDRPIVFIAHSMGGLLVKNMLSLAWHRQYANDKYSKFLNQTKAVMFFSTPHKGAHLATLNEAYRFLLLPSMEVDELRLNSPQLLKLHEDFLRVVRYTNLKVISFAETQGTMFSSLKINIELVPTPLADPNVGELYEIPLDHMNVCKPDSNQSFIYQKVLHCVQEVLRDATK</sequence>
<dbReference type="SUPFAM" id="SSF53474">
    <property type="entry name" value="alpha/beta-Hydrolases"/>
    <property type="match status" value="1"/>
</dbReference>
<dbReference type="PANTHER" id="PTHR48182:SF2">
    <property type="entry name" value="PROTEIN SERAC1"/>
    <property type="match status" value="1"/>
</dbReference>
<dbReference type="InterPro" id="IPR052374">
    <property type="entry name" value="SERAC1"/>
</dbReference>
<dbReference type="Proteomes" id="UP000079169">
    <property type="component" value="Unplaced"/>
</dbReference>
<gene>
    <name evidence="8" type="primary">LOC103505080</name>
</gene>
<evidence type="ECO:0000256" key="1">
    <source>
        <dbReference type="ARBA" id="ARBA00004173"/>
    </source>
</evidence>
<dbReference type="KEGG" id="dci:103505080"/>
<dbReference type="GeneID" id="103505080"/>
<evidence type="ECO:0000313" key="7">
    <source>
        <dbReference type="Proteomes" id="UP000079169"/>
    </source>
</evidence>
<dbReference type="PaxDb" id="121845-A0A3Q0INP5"/>
<evidence type="ECO:0000256" key="2">
    <source>
        <dbReference type="ARBA" id="ARBA00004240"/>
    </source>
</evidence>
<dbReference type="GO" id="GO:0005739">
    <property type="term" value="C:mitochondrion"/>
    <property type="evidence" value="ECO:0007669"/>
    <property type="project" value="UniProtKB-SubCell"/>
</dbReference>
<dbReference type="Gene3D" id="3.40.50.1820">
    <property type="entry name" value="alpha/beta hydrolase"/>
    <property type="match status" value="1"/>
</dbReference>
<keyword evidence="7" id="KW-1185">Reference proteome</keyword>
<comment type="subcellular location">
    <subcellularLocation>
        <location evidence="2">Endoplasmic reticulum</location>
    </subcellularLocation>
    <subcellularLocation>
        <location evidence="3">Membrane</location>
    </subcellularLocation>
    <subcellularLocation>
        <location evidence="1">Mitochondrion</location>
    </subcellularLocation>
</comment>
<keyword evidence="6" id="KW-0472">Membrane</keyword>
<keyword evidence="5" id="KW-0496">Mitochondrion</keyword>
<dbReference type="GO" id="GO:0005783">
    <property type="term" value="C:endoplasmic reticulum"/>
    <property type="evidence" value="ECO:0007669"/>
    <property type="project" value="UniProtKB-SubCell"/>
</dbReference>
<proteinExistence type="predicted"/>
<dbReference type="InterPro" id="IPR029058">
    <property type="entry name" value="AB_hydrolase_fold"/>
</dbReference>
<protein>
    <submittedName>
        <fullName evidence="8">Protein SERAC1</fullName>
    </submittedName>
</protein>
<dbReference type="AlphaFoldDB" id="A0A3Q0INP5"/>
<evidence type="ECO:0000256" key="4">
    <source>
        <dbReference type="ARBA" id="ARBA00022824"/>
    </source>
</evidence>
<evidence type="ECO:0000256" key="5">
    <source>
        <dbReference type="ARBA" id="ARBA00023128"/>
    </source>
</evidence>
<keyword evidence="4" id="KW-0256">Endoplasmic reticulum</keyword>
<evidence type="ECO:0000256" key="6">
    <source>
        <dbReference type="ARBA" id="ARBA00023136"/>
    </source>
</evidence>
<dbReference type="RefSeq" id="XP_026676268.1">
    <property type="nucleotide sequence ID" value="XM_026820467.1"/>
</dbReference>
<dbReference type="GO" id="GO:0016020">
    <property type="term" value="C:membrane"/>
    <property type="evidence" value="ECO:0007669"/>
    <property type="project" value="UniProtKB-SubCell"/>
</dbReference>
<reference evidence="8" key="1">
    <citation type="submission" date="2025-08" db="UniProtKB">
        <authorList>
            <consortium name="RefSeq"/>
        </authorList>
    </citation>
    <scope>IDENTIFICATION</scope>
</reference>
<dbReference type="PANTHER" id="PTHR48182">
    <property type="entry name" value="PROTEIN SERAC1"/>
    <property type="match status" value="1"/>
</dbReference>
<organism evidence="7 8">
    <name type="scientific">Diaphorina citri</name>
    <name type="common">Asian citrus psyllid</name>
    <dbReference type="NCBI Taxonomy" id="121845"/>
    <lineage>
        <taxon>Eukaryota</taxon>
        <taxon>Metazoa</taxon>
        <taxon>Ecdysozoa</taxon>
        <taxon>Arthropoda</taxon>
        <taxon>Hexapoda</taxon>
        <taxon>Insecta</taxon>
        <taxon>Pterygota</taxon>
        <taxon>Neoptera</taxon>
        <taxon>Paraneoptera</taxon>
        <taxon>Hemiptera</taxon>
        <taxon>Sternorrhyncha</taxon>
        <taxon>Psylloidea</taxon>
        <taxon>Psyllidae</taxon>
        <taxon>Diaphorininae</taxon>
        <taxon>Diaphorina</taxon>
    </lineage>
</organism>
<accession>A0A3Q0INP5</accession>
<dbReference type="STRING" id="121845.A0A3Q0INP5"/>
<evidence type="ECO:0000313" key="8">
    <source>
        <dbReference type="RefSeq" id="XP_026676268.1"/>
    </source>
</evidence>
<name>A0A3Q0INP5_DIACI</name>
<evidence type="ECO:0000256" key="3">
    <source>
        <dbReference type="ARBA" id="ARBA00004370"/>
    </source>
</evidence>